<dbReference type="GO" id="GO:0008615">
    <property type="term" value="P:pyridoxine biosynthetic process"/>
    <property type="evidence" value="ECO:0007669"/>
    <property type="project" value="UniProtKB-KW"/>
</dbReference>
<comment type="cofactor">
    <cofactor evidence="1">
        <name>pyridoxal 5'-phosphate</name>
        <dbReference type="ChEBI" id="CHEBI:597326"/>
    </cofactor>
</comment>
<sequence length="378" mass="41104">MVARELTEIKIPSELLPSDGRFGSGPSKIRASQIDALVSASTHLLGTSHRQAPVKNLVGSVREQLCQLFTLPESWQVLIGNGGASLFWDAATFGLIHKCSQHYVFGEFSSKFATAVQKAPHLSEPLIVEAPAGTVPIIETAQCSPVDTYCLTHNETSTGAMMNLLRPNQPADALVVVDATSAAGSIAWSTDEVDVYYFSPQKSFASEGGTWIALCSPKAVERIELIAKSKRWCPASLDLSIALENSKANQTYNTPSISTFVLLNNQLTWMLENGGLDWCISRTSISSKHLYGWAEIRKFAAPFVVNPEFRSPVVGTIDLIGVDANDVNAVLRANKIVDTDSYRKLGRNQLRVSMFPAVEPTDVQKLTACIDFIVEAIS</sequence>
<dbReference type="Pfam" id="PF00266">
    <property type="entry name" value="Aminotran_5"/>
    <property type="match status" value="1"/>
</dbReference>
<protein>
    <recommendedName>
        <fullName evidence="4">phosphoserine transaminase</fullName>
        <ecNumber evidence="4">2.6.1.52</ecNumber>
    </recommendedName>
</protein>
<feature type="domain" description="Aminotransferase class V" evidence="12">
    <location>
        <begin position="150"/>
        <end position="336"/>
    </location>
</feature>
<comment type="similarity">
    <text evidence="3">Belongs to the class-V pyridoxal-phosphate-dependent aminotransferase family. SerC subfamily.</text>
</comment>
<evidence type="ECO:0000256" key="3">
    <source>
        <dbReference type="ARBA" id="ARBA00006904"/>
    </source>
</evidence>
<dbReference type="GO" id="GO:0004648">
    <property type="term" value="F:O-phospho-L-serine:2-oxoglutarate aminotransferase activity"/>
    <property type="evidence" value="ECO:0007669"/>
    <property type="project" value="UniProtKB-EC"/>
</dbReference>
<dbReference type="PANTHER" id="PTHR21152">
    <property type="entry name" value="AMINOTRANSFERASE CLASS V"/>
    <property type="match status" value="1"/>
</dbReference>
<evidence type="ECO:0000256" key="1">
    <source>
        <dbReference type="ARBA" id="ARBA00001933"/>
    </source>
</evidence>
<keyword evidence="11" id="KW-0718">Serine biosynthesis</keyword>
<dbReference type="EMBL" id="CAEZUN010000048">
    <property type="protein sequence ID" value="CAB4599076.1"/>
    <property type="molecule type" value="Genomic_DNA"/>
</dbReference>
<dbReference type="NCBIfam" id="TIGR01366">
    <property type="entry name" value="serC_3"/>
    <property type="match status" value="1"/>
</dbReference>
<dbReference type="InterPro" id="IPR015422">
    <property type="entry name" value="PyrdxlP-dep_Trfase_small"/>
</dbReference>
<dbReference type="AlphaFoldDB" id="A0A6J6GCS7"/>
<dbReference type="InterPro" id="IPR015421">
    <property type="entry name" value="PyrdxlP-dep_Trfase_major"/>
</dbReference>
<keyword evidence="5" id="KW-0963">Cytoplasm</keyword>
<evidence type="ECO:0000256" key="5">
    <source>
        <dbReference type="ARBA" id="ARBA00022490"/>
    </source>
</evidence>
<evidence type="ECO:0000256" key="8">
    <source>
        <dbReference type="ARBA" id="ARBA00022679"/>
    </source>
</evidence>
<dbReference type="InterPro" id="IPR022278">
    <property type="entry name" value="Pser_aminoTfrase"/>
</dbReference>
<evidence type="ECO:0000256" key="6">
    <source>
        <dbReference type="ARBA" id="ARBA00022576"/>
    </source>
</evidence>
<dbReference type="UniPathway" id="UPA00135">
    <property type="reaction ID" value="UER00197"/>
</dbReference>
<dbReference type="GO" id="GO:0004760">
    <property type="term" value="F:L-serine-pyruvate transaminase activity"/>
    <property type="evidence" value="ECO:0007669"/>
    <property type="project" value="TreeGrafter"/>
</dbReference>
<dbReference type="GO" id="GO:0008453">
    <property type="term" value="F:alanine-glyoxylate transaminase activity"/>
    <property type="evidence" value="ECO:0007669"/>
    <property type="project" value="TreeGrafter"/>
</dbReference>
<dbReference type="EC" id="2.6.1.52" evidence="4"/>
<dbReference type="SUPFAM" id="SSF53383">
    <property type="entry name" value="PLP-dependent transferases"/>
    <property type="match status" value="1"/>
</dbReference>
<proteinExistence type="inferred from homology"/>
<name>A0A6J6GCS7_9ZZZZ</name>
<dbReference type="InterPro" id="IPR006272">
    <property type="entry name" value="Pser_aminoTfrase_mycobac"/>
</dbReference>
<dbReference type="GO" id="GO:0019265">
    <property type="term" value="P:glycine biosynthetic process, by transamination of glyoxylate"/>
    <property type="evidence" value="ECO:0007669"/>
    <property type="project" value="TreeGrafter"/>
</dbReference>
<reference evidence="13" key="1">
    <citation type="submission" date="2020-05" db="EMBL/GenBank/DDBJ databases">
        <authorList>
            <person name="Chiriac C."/>
            <person name="Salcher M."/>
            <person name="Ghai R."/>
            <person name="Kavagutti S V."/>
        </authorList>
    </citation>
    <scope>NUCLEOTIDE SEQUENCE</scope>
</reference>
<evidence type="ECO:0000256" key="11">
    <source>
        <dbReference type="ARBA" id="ARBA00023299"/>
    </source>
</evidence>
<keyword evidence="6" id="KW-0032">Aminotransferase</keyword>
<dbReference type="GO" id="GO:0006564">
    <property type="term" value="P:L-serine biosynthetic process"/>
    <property type="evidence" value="ECO:0007669"/>
    <property type="project" value="UniProtKB-KW"/>
</dbReference>
<evidence type="ECO:0000256" key="9">
    <source>
        <dbReference type="ARBA" id="ARBA00022898"/>
    </source>
</evidence>
<evidence type="ECO:0000256" key="4">
    <source>
        <dbReference type="ARBA" id="ARBA00013030"/>
    </source>
</evidence>
<keyword evidence="10" id="KW-0664">Pyridoxine biosynthesis</keyword>
<dbReference type="GO" id="GO:0005777">
    <property type="term" value="C:peroxisome"/>
    <property type="evidence" value="ECO:0007669"/>
    <property type="project" value="TreeGrafter"/>
</dbReference>
<dbReference type="InterPro" id="IPR000192">
    <property type="entry name" value="Aminotrans_V_dom"/>
</dbReference>
<dbReference type="PIRSF" id="PIRSF000525">
    <property type="entry name" value="SerC"/>
    <property type="match status" value="1"/>
</dbReference>
<accession>A0A6J6GCS7</accession>
<evidence type="ECO:0000313" key="13">
    <source>
        <dbReference type="EMBL" id="CAB4599076.1"/>
    </source>
</evidence>
<dbReference type="PANTHER" id="PTHR21152:SF40">
    <property type="entry name" value="ALANINE--GLYOXYLATE AMINOTRANSFERASE"/>
    <property type="match status" value="1"/>
</dbReference>
<dbReference type="InterPro" id="IPR015424">
    <property type="entry name" value="PyrdxlP-dep_Trfase"/>
</dbReference>
<dbReference type="Gene3D" id="3.40.640.10">
    <property type="entry name" value="Type I PLP-dependent aspartate aminotransferase-like (Major domain)"/>
    <property type="match status" value="1"/>
</dbReference>
<keyword evidence="8" id="KW-0808">Transferase</keyword>
<comment type="pathway">
    <text evidence="2">Amino-acid biosynthesis; L-serine biosynthesis; L-serine from 3-phospho-D-glycerate: step 2/3.</text>
</comment>
<keyword evidence="7" id="KW-0028">Amino-acid biosynthesis</keyword>
<gene>
    <name evidence="13" type="ORF">UFOPK1826_00528</name>
</gene>
<keyword evidence="9" id="KW-0663">Pyridoxal phosphate</keyword>
<evidence type="ECO:0000259" key="12">
    <source>
        <dbReference type="Pfam" id="PF00266"/>
    </source>
</evidence>
<organism evidence="13">
    <name type="scientific">freshwater metagenome</name>
    <dbReference type="NCBI Taxonomy" id="449393"/>
    <lineage>
        <taxon>unclassified sequences</taxon>
        <taxon>metagenomes</taxon>
        <taxon>ecological metagenomes</taxon>
    </lineage>
</organism>
<evidence type="ECO:0000256" key="10">
    <source>
        <dbReference type="ARBA" id="ARBA00023096"/>
    </source>
</evidence>
<dbReference type="Gene3D" id="3.90.1150.10">
    <property type="entry name" value="Aspartate Aminotransferase, domain 1"/>
    <property type="match status" value="1"/>
</dbReference>
<evidence type="ECO:0000256" key="2">
    <source>
        <dbReference type="ARBA" id="ARBA00005099"/>
    </source>
</evidence>
<evidence type="ECO:0000256" key="7">
    <source>
        <dbReference type="ARBA" id="ARBA00022605"/>
    </source>
</evidence>